<organism evidence="2 3">
    <name type="scientific">Nelumbo nucifera</name>
    <name type="common">Sacred lotus</name>
    <dbReference type="NCBI Taxonomy" id="4432"/>
    <lineage>
        <taxon>Eukaryota</taxon>
        <taxon>Viridiplantae</taxon>
        <taxon>Streptophyta</taxon>
        <taxon>Embryophyta</taxon>
        <taxon>Tracheophyta</taxon>
        <taxon>Spermatophyta</taxon>
        <taxon>Magnoliopsida</taxon>
        <taxon>Proteales</taxon>
        <taxon>Nelumbonaceae</taxon>
        <taxon>Nelumbo</taxon>
    </lineage>
</organism>
<dbReference type="PANTHER" id="PTHR36766">
    <property type="entry name" value="PLANT BROAD-SPECTRUM MILDEW RESISTANCE PROTEIN RPW8"/>
    <property type="match status" value="1"/>
</dbReference>
<dbReference type="Pfam" id="PF00931">
    <property type="entry name" value="NB-ARC"/>
    <property type="match status" value="1"/>
</dbReference>
<protein>
    <submittedName>
        <fullName evidence="3">Disease resistance protein RGA3</fullName>
    </submittedName>
</protein>
<dbReference type="OrthoDB" id="5279713at2759"/>
<evidence type="ECO:0000313" key="2">
    <source>
        <dbReference type="Proteomes" id="UP000189703"/>
    </source>
</evidence>
<dbReference type="InterPro" id="IPR027417">
    <property type="entry name" value="P-loop_NTPase"/>
</dbReference>
<dbReference type="Proteomes" id="UP000189703">
    <property type="component" value="Unplaced"/>
</dbReference>
<dbReference type="GeneID" id="104610777"/>
<dbReference type="RefSeq" id="XP_010275852.1">
    <property type="nucleotide sequence ID" value="XM_010277550.1"/>
</dbReference>
<sequence length="146" mass="16795">MGGLGKTTLAQSVYNGDERVETHFNVRAWACVSEETDNAKITKGIIESATRRACQLDELEPLQGELKEQLDGKKFLIVLDDVWNEKRGDWEQLRRPFQFGERGSRVIVTARLEKVSAYHLGCLENEYCWSILKQQATVEDVRIREH</sequence>
<proteinExistence type="predicted"/>
<evidence type="ECO:0000259" key="1">
    <source>
        <dbReference type="Pfam" id="PF00931"/>
    </source>
</evidence>
<dbReference type="KEGG" id="nnu:104610777"/>
<dbReference type="InterPro" id="IPR002182">
    <property type="entry name" value="NB-ARC"/>
</dbReference>
<evidence type="ECO:0000313" key="3">
    <source>
        <dbReference type="RefSeq" id="XP_010275852.1"/>
    </source>
</evidence>
<dbReference type="PANTHER" id="PTHR36766:SF40">
    <property type="entry name" value="DISEASE RESISTANCE PROTEIN RGA3"/>
    <property type="match status" value="1"/>
</dbReference>
<dbReference type="SUPFAM" id="SSF52540">
    <property type="entry name" value="P-loop containing nucleoside triphosphate hydrolases"/>
    <property type="match status" value="1"/>
</dbReference>
<accession>A0A1U8BGY3</accession>
<dbReference type="GO" id="GO:0043531">
    <property type="term" value="F:ADP binding"/>
    <property type="evidence" value="ECO:0007669"/>
    <property type="project" value="InterPro"/>
</dbReference>
<dbReference type="InParanoid" id="A0A1U8BGY3"/>
<keyword evidence="2" id="KW-1185">Reference proteome</keyword>
<dbReference type="OMA" id="ERVETHF"/>
<dbReference type="Gene3D" id="3.40.50.300">
    <property type="entry name" value="P-loop containing nucleotide triphosphate hydrolases"/>
    <property type="match status" value="1"/>
</dbReference>
<gene>
    <name evidence="3" type="primary">LOC104610777</name>
</gene>
<feature type="domain" description="NB-ARC" evidence="1">
    <location>
        <begin position="1"/>
        <end position="137"/>
    </location>
</feature>
<dbReference type="AlphaFoldDB" id="A0A1U8BGY3"/>
<name>A0A1U8BGY3_NELNU</name>
<reference evidence="3" key="1">
    <citation type="submission" date="2025-08" db="UniProtKB">
        <authorList>
            <consortium name="RefSeq"/>
        </authorList>
    </citation>
    <scope>IDENTIFICATION</scope>
</reference>
<dbReference type="eggNOG" id="KOG4658">
    <property type="taxonomic scope" value="Eukaryota"/>
</dbReference>